<dbReference type="PRINTS" id="PR00455">
    <property type="entry name" value="HTHTETR"/>
</dbReference>
<dbReference type="RefSeq" id="WP_378262414.1">
    <property type="nucleotide sequence ID" value="NZ_JBHUKR010000004.1"/>
</dbReference>
<evidence type="ECO:0000259" key="4">
    <source>
        <dbReference type="PROSITE" id="PS50977"/>
    </source>
</evidence>
<evidence type="ECO:0000256" key="2">
    <source>
        <dbReference type="PROSITE-ProRule" id="PRU00335"/>
    </source>
</evidence>
<feature type="compositionally biased region" description="Polar residues" evidence="3">
    <location>
        <begin position="1"/>
        <end position="10"/>
    </location>
</feature>
<dbReference type="Gene3D" id="1.10.357.10">
    <property type="entry name" value="Tetracycline Repressor, domain 2"/>
    <property type="match status" value="1"/>
</dbReference>
<evidence type="ECO:0000313" key="5">
    <source>
        <dbReference type="EMBL" id="MFD2416051.1"/>
    </source>
</evidence>
<dbReference type="PROSITE" id="PS01081">
    <property type="entry name" value="HTH_TETR_1"/>
    <property type="match status" value="1"/>
</dbReference>
<accession>A0ABW5FPU8</accession>
<dbReference type="PANTHER" id="PTHR30055:SF158">
    <property type="entry name" value="POSSIBLE TRANSCRIPTIONAL REGULATORY PROTEIN (PROBABLY TETR-FAMILY)"/>
    <property type="match status" value="1"/>
</dbReference>
<reference evidence="6" key="1">
    <citation type="journal article" date="2019" name="Int. J. Syst. Evol. Microbiol.">
        <title>The Global Catalogue of Microorganisms (GCM) 10K type strain sequencing project: providing services to taxonomists for standard genome sequencing and annotation.</title>
        <authorList>
            <consortium name="The Broad Institute Genomics Platform"/>
            <consortium name="The Broad Institute Genome Sequencing Center for Infectious Disease"/>
            <person name="Wu L."/>
            <person name="Ma J."/>
        </authorList>
    </citation>
    <scope>NUCLEOTIDE SEQUENCE [LARGE SCALE GENOMIC DNA]</scope>
    <source>
        <strain evidence="6">CGMCC 4.7645</strain>
    </source>
</reference>
<evidence type="ECO:0000256" key="3">
    <source>
        <dbReference type="SAM" id="MobiDB-lite"/>
    </source>
</evidence>
<dbReference type="PROSITE" id="PS50977">
    <property type="entry name" value="HTH_TETR_2"/>
    <property type="match status" value="1"/>
</dbReference>
<dbReference type="InterPro" id="IPR001647">
    <property type="entry name" value="HTH_TetR"/>
</dbReference>
<organism evidence="5 6">
    <name type="scientific">Amycolatopsis pigmentata</name>
    <dbReference type="NCBI Taxonomy" id="450801"/>
    <lineage>
        <taxon>Bacteria</taxon>
        <taxon>Bacillati</taxon>
        <taxon>Actinomycetota</taxon>
        <taxon>Actinomycetes</taxon>
        <taxon>Pseudonocardiales</taxon>
        <taxon>Pseudonocardiaceae</taxon>
        <taxon>Amycolatopsis</taxon>
    </lineage>
</organism>
<gene>
    <name evidence="5" type="ORF">ACFSXZ_06900</name>
</gene>
<dbReference type="InterPro" id="IPR009057">
    <property type="entry name" value="Homeodomain-like_sf"/>
</dbReference>
<feature type="DNA-binding region" description="H-T-H motif" evidence="2">
    <location>
        <begin position="45"/>
        <end position="64"/>
    </location>
</feature>
<feature type="region of interest" description="Disordered" evidence="3">
    <location>
        <begin position="1"/>
        <end position="23"/>
    </location>
</feature>
<comment type="caution">
    <text evidence="5">The sequence shown here is derived from an EMBL/GenBank/DDBJ whole genome shotgun (WGS) entry which is preliminary data.</text>
</comment>
<dbReference type="EMBL" id="JBHUKR010000004">
    <property type="protein sequence ID" value="MFD2416051.1"/>
    <property type="molecule type" value="Genomic_DNA"/>
</dbReference>
<proteinExistence type="predicted"/>
<protein>
    <submittedName>
        <fullName evidence="5">TetR/AcrR family transcriptional regulator</fullName>
    </submittedName>
</protein>
<dbReference type="SUPFAM" id="SSF46689">
    <property type="entry name" value="Homeodomain-like"/>
    <property type="match status" value="1"/>
</dbReference>
<keyword evidence="1 2" id="KW-0238">DNA-binding</keyword>
<evidence type="ECO:0000256" key="1">
    <source>
        <dbReference type="ARBA" id="ARBA00023125"/>
    </source>
</evidence>
<feature type="domain" description="HTH tetR-type" evidence="4">
    <location>
        <begin position="22"/>
        <end position="82"/>
    </location>
</feature>
<name>A0ABW5FPU8_9PSEU</name>
<evidence type="ECO:0000313" key="6">
    <source>
        <dbReference type="Proteomes" id="UP001597417"/>
    </source>
</evidence>
<dbReference type="InterPro" id="IPR023772">
    <property type="entry name" value="DNA-bd_HTH_TetR-type_CS"/>
</dbReference>
<dbReference type="PANTHER" id="PTHR30055">
    <property type="entry name" value="HTH-TYPE TRANSCRIPTIONAL REGULATOR RUTR"/>
    <property type="match status" value="1"/>
</dbReference>
<dbReference type="Pfam" id="PF00440">
    <property type="entry name" value="TetR_N"/>
    <property type="match status" value="1"/>
</dbReference>
<dbReference type="InterPro" id="IPR050109">
    <property type="entry name" value="HTH-type_TetR-like_transc_reg"/>
</dbReference>
<sequence>MSISSASSPPRQARGTKGMPHADRRQEIMAAALREFAEHGFAVSSMASVAARAGISKALVYQHFPSKEGLYLACFTGIAEPLVARIEAEMAASPPSSLPINVLNGVFDALGPDRTTWRLFYDPTAPTTGEAGETVNRFRERLTGLALSGVSDFLGTLGEVDPLDVDALARMWTGIVDAVVTWAIDHPDETAEQLTARWTRIVTAIFDVGGRR</sequence>
<keyword evidence="6" id="KW-1185">Reference proteome</keyword>
<dbReference type="Proteomes" id="UP001597417">
    <property type="component" value="Unassembled WGS sequence"/>
</dbReference>